<gene>
    <name evidence="1" type="ORF">HMPREF0063_10087</name>
</gene>
<keyword evidence="2" id="KW-1185">Reference proteome</keyword>
<accession>E2S7T0</accession>
<dbReference type="EMBL" id="ACLF03000001">
    <property type="protein sequence ID" value="EFQ84746.1"/>
    <property type="molecule type" value="Genomic_DNA"/>
</dbReference>
<reference evidence="1" key="1">
    <citation type="submission" date="2010-08" db="EMBL/GenBank/DDBJ databases">
        <authorList>
            <person name="Muzny D."/>
            <person name="Qin X."/>
            <person name="Buhay C."/>
            <person name="Dugan-Rocha S."/>
            <person name="Ding Y."/>
            <person name="Chen G."/>
            <person name="Hawes A."/>
            <person name="Holder M."/>
            <person name="Jhangiani S."/>
            <person name="Johnson A."/>
            <person name="Khan Z."/>
            <person name="Li Z."/>
            <person name="Liu W."/>
            <person name="Liu X."/>
            <person name="Perez L."/>
            <person name="Shen H."/>
            <person name="Wang Q."/>
            <person name="Watt J."/>
            <person name="Xi L."/>
            <person name="Xin Y."/>
            <person name="Zhou J."/>
            <person name="Deng J."/>
            <person name="Jiang H."/>
            <person name="Liu Y."/>
            <person name="Qu J."/>
            <person name="Song X.-Z."/>
            <person name="Zhang L."/>
            <person name="Villasana D."/>
            <person name="Johnson A."/>
            <person name="Liu J."/>
            <person name="Liyanage D."/>
            <person name="Lorensuhewa L."/>
            <person name="Robinson T."/>
            <person name="Song A."/>
            <person name="Song B.-B."/>
            <person name="Dinh H."/>
            <person name="Thornton R."/>
            <person name="Coyle M."/>
            <person name="Francisco L."/>
            <person name="Jackson L."/>
            <person name="Javaid M."/>
            <person name="Korchina V."/>
            <person name="Kovar C."/>
            <person name="Mata R."/>
            <person name="Mathew T."/>
            <person name="Ngo R."/>
            <person name="Nguyen L."/>
            <person name="Nguyen N."/>
            <person name="Okwuonu G."/>
            <person name="Ongeri F."/>
            <person name="Pham C."/>
            <person name="Simmons D."/>
            <person name="Wilczek-Boney K."/>
            <person name="Hale W."/>
            <person name="Jakkamsetti A."/>
            <person name="Pham P."/>
            <person name="Ruth R."/>
            <person name="San Lucas F."/>
            <person name="Warren J."/>
            <person name="Zhang J."/>
            <person name="Zhao Z."/>
            <person name="Zhou C."/>
            <person name="Zhu D."/>
            <person name="Lee S."/>
            <person name="Bess C."/>
            <person name="Blankenburg K."/>
            <person name="Forbes L."/>
            <person name="Fu Q."/>
            <person name="Gubbala S."/>
            <person name="Hirani K."/>
            <person name="Jayaseelan J.C."/>
            <person name="Lara F."/>
            <person name="Munidasa M."/>
            <person name="Palculict T."/>
            <person name="Patil S."/>
            <person name="Pu L.-L."/>
            <person name="Saada N."/>
            <person name="Tang L."/>
            <person name="Weissenberger G."/>
            <person name="Zhu Y."/>
            <person name="Hemphill L."/>
            <person name="Shang Y."/>
            <person name="Youmans B."/>
            <person name="Ayvaz T."/>
            <person name="Ross M."/>
            <person name="Santibanez J."/>
            <person name="Aqrawi P."/>
            <person name="Gross S."/>
            <person name="Joshi V."/>
            <person name="Fowler G."/>
            <person name="Nazareth L."/>
            <person name="Reid J."/>
            <person name="Worley K."/>
            <person name="Petrosino J."/>
            <person name="Highlander S."/>
            <person name="Gibbs R."/>
        </authorList>
    </citation>
    <scope>NUCLEOTIDE SEQUENCE [LARGE SCALE GENOMIC DNA]</scope>
    <source>
        <strain evidence="1">DSM 15272</strain>
    </source>
</reference>
<dbReference type="STRING" id="585531.HMPREF0063_10087"/>
<dbReference type="Proteomes" id="UP000003111">
    <property type="component" value="Unassembled WGS sequence"/>
</dbReference>
<proteinExistence type="predicted"/>
<name>E2S7T0_9ACTN</name>
<dbReference type="AlphaFoldDB" id="E2S7T0"/>
<dbReference type="RefSeq" id="WP_007076654.1">
    <property type="nucleotide sequence ID" value="NZ_CM001024.1"/>
</dbReference>
<comment type="caution">
    <text evidence="1">The sequence shown here is derived from an EMBL/GenBank/DDBJ whole genome shotgun (WGS) entry which is preliminary data.</text>
</comment>
<sequence length="62" mass="6966">MADRHLTAVPQRDVVHTLPLMCLRCGKPTEGSGLVVDTGDSYQLVVRDHEIQIRDNHCPKEN</sequence>
<dbReference type="HOGENOM" id="CLU_2893809_0_0_11"/>
<evidence type="ECO:0000313" key="1">
    <source>
        <dbReference type="EMBL" id="EFQ84746.1"/>
    </source>
</evidence>
<organism evidence="1 2">
    <name type="scientific">Aeromicrobium marinum DSM 15272</name>
    <dbReference type="NCBI Taxonomy" id="585531"/>
    <lineage>
        <taxon>Bacteria</taxon>
        <taxon>Bacillati</taxon>
        <taxon>Actinomycetota</taxon>
        <taxon>Actinomycetes</taxon>
        <taxon>Propionibacteriales</taxon>
        <taxon>Nocardioidaceae</taxon>
        <taxon>Aeromicrobium</taxon>
    </lineage>
</organism>
<evidence type="ECO:0000313" key="2">
    <source>
        <dbReference type="Proteomes" id="UP000003111"/>
    </source>
</evidence>
<protein>
    <submittedName>
        <fullName evidence="1">Uncharacterized protein</fullName>
    </submittedName>
</protein>